<dbReference type="PRINTS" id="PR00747">
    <property type="entry name" value="GLYHDRLASE47"/>
</dbReference>
<dbReference type="EMBL" id="ONZQ02000006">
    <property type="protein sequence ID" value="SPO02196.1"/>
    <property type="molecule type" value="Genomic_DNA"/>
</dbReference>
<feature type="active site" evidence="5">
    <location>
        <position position="336"/>
    </location>
</feature>
<evidence type="ECO:0000256" key="2">
    <source>
        <dbReference type="ARBA" id="ARBA00007658"/>
    </source>
</evidence>
<proteinExistence type="inferred from homology"/>
<sequence length="1064" mass="116801">MARSFLFLVLVATFCGPWLSAAMRPGRIARLRDDTVRMFLHGFRNYMDHGFPEDELRPVTCGPLTRDRENPANIGLNDVLGNYSLTLIDTLSTLAILAGGPDDGLYTGSEALMGFQTGVADFVTHYGDGRSGPSGQGIRGRGFDLDSKVQIFETVIRGVGGLLSAHLFAVGELPIPGYEPPEWPDDWDSDDPLELPPIKWSNGFVYDGQLLRLALDLAQRLLPAFYTTTGIPYPRVNLRHGIPFYPNSPLHKDSGVNGGFGGREITETCSAGAGSLVLEFTVLSRLTGDSRFEDVAKRAFWSIWKQRSSLDLLGSGIDAERATWVTTASGIGAGIDSFFEYAFKAHVLLAGEDEPSETAPYSFDGAQALERLDPNSIQPPLTPAEHAPGSFLKAWHQSHAAIKRHLHNSWQNPNEDFHHPSYMNGNYQTGAVASLWIDSLAAFYPGLLSQAGELEEAVEAHLLYAALWTRFRALPERWSLRDGQVESGLGWWPGRPEFIESTYHLYHSTKDPWYLYVGEMVMKDVIARCFTECGWAGLQDVRTGEKSDRMESFFLGETAKYLYLLFDPDHPLNKLDSPFVFSTEGHPLIIPRTRKRNKDRRKSTRAAAYYDGNFTNECPVPPSLLPLTGSVVAARPDLFHVAGVTRLHTTPNIHGEFEEAGIKETDNGPMPLYRPKSNHTYFPWTLPPTMIPQNGTSHRLPEGRQLTLQFPRLSGRHDTLWPHNVYKLADEGVFIASLNDLKLQLVLEDGGSGVGNEWRIAAVNTIPLGREETAVVDLDIIADMTDPLFEKVRDHHAVELIVSSDPFAPVRRKRAGADGADNSLVSAYKAAVRTMKGGVGLVFPHLNQASKTADPSSSDPHHDPEIPGLDLDIDIDADLELDPDVDPADLVTVDYYLASTPVGKGAQLVPDSPTAKYRSATSPSSEVSLPWTAIHIADSDLCSAPLPASVPRTNQVLVVPRGGCTFSEKLANIPNFYPSPTSLALVVVVDEAPDGEGDGGLISPSLDEAQFTPSGLPRYNPIPLVLVRAGEGGLEKFAAATSMGIRRFYHVQSRGMRISNLRVR</sequence>
<keyword evidence="6" id="KW-0106">Calcium</keyword>
<evidence type="ECO:0000256" key="6">
    <source>
        <dbReference type="PIRSR" id="PIRSR601382-2"/>
    </source>
</evidence>
<dbReference type="PANTHER" id="PTHR45679:SF5">
    <property type="entry name" value="ER DEGRADATION-ENHANCING ALPHA-MANNOSIDASE-LIKE PROTEIN 1"/>
    <property type="match status" value="1"/>
</dbReference>
<dbReference type="GO" id="GO:0005975">
    <property type="term" value="P:carbohydrate metabolic process"/>
    <property type="evidence" value="ECO:0007669"/>
    <property type="project" value="InterPro"/>
</dbReference>
<evidence type="ECO:0000256" key="4">
    <source>
        <dbReference type="ARBA" id="ARBA00023180"/>
    </source>
</evidence>
<keyword evidence="7" id="KW-0326">Glycosidase</keyword>
<dbReference type="GO" id="GO:0004571">
    <property type="term" value="F:mannosyl-oligosaccharide 1,2-alpha-mannosidase activity"/>
    <property type="evidence" value="ECO:0007669"/>
    <property type="project" value="InterPro"/>
</dbReference>
<organism evidence="9 10">
    <name type="scientific">Cephalotrichum gorgonifer</name>
    <dbReference type="NCBI Taxonomy" id="2041049"/>
    <lineage>
        <taxon>Eukaryota</taxon>
        <taxon>Fungi</taxon>
        <taxon>Dikarya</taxon>
        <taxon>Ascomycota</taxon>
        <taxon>Pezizomycotina</taxon>
        <taxon>Sordariomycetes</taxon>
        <taxon>Hypocreomycetidae</taxon>
        <taxon>Microascales</taxon>
        <taxon>Microascaceae</taxon>
        <taxon>Cephalotrichum</taxon>
    </lineage>
</organism>
<keyword evidence="3" id="KW-0256">Endoplasmic reticulum</keyword>
<keyword evidence="10" id="KW-1185">Reference proteome</keyword>
<feature type="chain" id="PRO_5042082017" description="alpha-1,2-Mannosidase" evidence="8">
    <location>
        <begin position="23"/>
        <end position="1064"/>
    </location>
</feature>
<comment type="cofactor">
    <cofactor evidence="6">
        <name>Ca(2+)</name>
        <dbReference type="ChEBI" id="CHEBI:29108"/>
    </cofactor>
</comment>
<evidence type="ECO:0000256" key="7">
    <source>
        <dbReference type="RuleBase" id="RU361193"/>
    </source>
</evidence>
<feature type="binding site" evidence="6">
    <location>
        <position position="583"/>
    </location>
    <ligand>
        <name>Ca(2+)</name>
        <dbReference type="ChEBI" id="CHEBI:29108"/>
    </ligand>
</feature>
<keyword evidence="4" id="KW-0325">Glycoprotein</keyword>
<dbReference type="Gene3D" id="1.50.10.10">
    <property type="match status" value="1"/>
</dbReference>
<dbReference type="Pfam" id="PF01532">
    <property type="entry name" value="Glyco_hydro_47"/>
    <property type="match status" value="1"/>
</dbReference>
<dbReference type="PANTHER" id="PTHR45679">
    <property type="entry name" value="ER DEGRADATION-ENHANCING ALPHA-MANNOSIDASE-LIKE PROTEIN 2"/>
    <property type="match status" value="1"/>
</dbReference>
<keyword evidence="6" id="KW-0479">Metal-binding</keyword>
<dbReference type="GO" id="GO:0036503">
    <property type="term" value="P:ERAD pathway"/>
    <property type="evidence" value="ECO:0007669"/>
    <property type="project" value="UniProtKB-ARBA"/>
</dbReference>
<name>A0AAE8MWV2_9PEZI</name>
<dbReference type="InterPro" id="IPR001382">
    <property type="entry name" value="Glyco_hydro_47"/>
</dbReference>
<keyword evidence="8" id="KW-0732">Signal</keyword>
<comment type="caution">
    <text evidence="9">The sequence shown here is derived from an EMBL/GenBank/DDBJ whole genome shotgun (WGS) entry which is preliminary data.</text>
</comment>
<evidence type="ECO:0000313" key="10">
    <source>
        <dbReference type="Proteomes" id="UP001187682"/>
    </source>
</evidence>
<evidence type="ECO:0000256" key="3">
    <source>
        <dbReference type="ARBA" id="ARBA00022824"/>
    </source>
</evidence>
<comment type="similarity">
    <text evidence="2 7">Belongs to the glycosyl hydrolase 47 family.</text>
</comment>
<dbReference type="AlphaFoldDB" id="A0AAE8MWV2"/>
<comment type="subcellular location">
    <subcellularLocation>
        <location evidence="1">Endoplasmic reticulum</location>
    </subcellularLocation>
</comment>
<evidence type="ECO:0000256" key="8">
    <source>
        <dbReference type="SAM" id="SignalP"/>
    </source>
</evidence>
<evidence type="ECO:0000256" key="1">
    <source>
        <dbReference type="ARBA" id="ARBA00004240"/>
    </source>
</evidence>
<dbReference type="EC" id="3.2.1.-" evidence="7"/>
<feature type="active site" description="Proton donor" evidence="5">
    <location>
        <position position="476"/>
    </location>
</feature>
<dbReference type="SUPFAM" id="SSF48225">
    <property type="entry name" value="Seven-hairpin glycosidases"/>
    <property type="match status" value="1"/>
</dbReference>
<feature type="signal peptide" evidence="8">
    <location>
        <begin position="1"/>
        <end position="22"/>
    </location>
</feature>
<dbReference type="GO" id="GO:1904380">
    <property type="term" value="P:endoplasmic reticulum mannose trimming"/>
    <property type="evidence" value="ECO:0007669"/>
    <property type="project" value="InterPro"/>
</dbReference>
<evidence type="ECO:0000256" key="5">
    <source>
        <dbReference type="PIRSR" id="PIRSR601382-1"/>
    </source>
</evidence>
<reference evidence="9" key="1">
    <citation type="submission" date="2018-03" db="EMBL/GenBank/DDBJ databases">
        <authorList>
            <person name="Guldener U."/>
        </authorList>
    </citation>
    <scope>NUCLEOTIDE SEQUENCE</scope>
</reference>
<protein>
    <recommendedName>
        <fullName evidence="7">alpha-1,2-Mannosidase</fullName>
        <ecNumber evidence="7">3.2.1.-</ecNumber>
    </recommendedName>
</protein>
<dbReference type="InterPro" id="IPR012341">
    <property type="entry name" value="6hp_glycosidase-like_sf"/>
</dbReference>
<accession>A0AAE8MWV2</accession>
<dbReference type="InterPro" id="IPR044674">
    <property type="entry name" value="EDEM1/2/3"/>
</dbReference>
<feature type="active site" description="Proton donor" evidence="5">
    <location>
        <position position="153"/>
    </location>
</feature>
<feature type="active site" evidence="5">
    <location>
        <position position="497"/>
    </location>
</feature>
<gene>
    <name evidence="9" type="ORF">DNG_04869</name>
</gene>
<dbReference type="InterPro" id="IPR036026">
    <property type="entry name" value="Seven-hairpin_glycosidases"/>
</dbReference>
<evidence type="ECO:0000313" key="9">
    <source>
        <dbReference type="EMBL" id="SPO02196.1"/>
    </source>
</evidence>
<dbReference type="Proteomes" id="UP001187682">
    <property type="component" value="Unassembled WGS sequence"/>
</dbReference>
<dbReference type="GO" id="GO:0044322">
    <property type="term" value="C:endoplasmic reticulum quality control compartment"/>
    <property type="evidence" value="ECO:0007669"/>
    <property type="project" value="GOC"/>
</dbReference>
<keyword evidence="7 9" id="KW-0378">Hydrolase</keyword>
<dbReference type="GO" id="GO:0016020">
    <property type="term" value="C:membrane"/>
    <property type="evidence" value="ECO:0007669"/>
    <property type="project" value="InterPro"/>
</dbReference>
<dbReference type="GO" id="GO:0005509">
    <property type="term" value="F:calcium ion binding"/>
    <property type="evidence" value="ECO:0007669"/>
    <property type="project" value="InterPro"/>
</dbReference>